<protein>
    <recommendedName>
        <fullName evidence="1">Pyrrolo-quinoline quinone repeat domain-containing protein</fullName>
    </recommendedName>
</protein>
<dbReference type="OrthoDB" id="7258407at2"/>
<dbReference type="PANTHER" id="PTHR34512:SF30">
    <property type="entry name" value="OUTER MEMBRANE PROTEIN ASSEMBLY FACTOR BAMB"/>
    <property type="match status" value="1"/>
</dbReference>
<proteinExistence type="predicted"/>
<reference evidence="3" key="1">
    <citation type="submission" date="2015-07" db="EMBL/GenBank/DDBJ databases">
        <title>Draft genome sequence of a Pseudoalteromonas rubra strain, OCN096, isolated from Kaneohe Bay, Oahu, Hawaii.</title>
        <authorList>
            <person name="Beurmann S."/>
            <person name="Ushijima B."/>
            <person name="Belcaid M."/>
            <person name="Callahan S.M."/>
            <person name="Aeby G.S."/>
        </authorList>
    </citation>
    <scope>NUCLEOTIDE SEQUENCE [LARGE SCALE GENOMIC DNA]</scope>
    <source>
        <strain evidence="3">OCN096</strain>
    </source>
</reference>
<dbReference type="Proteomes" id="UP000036850">
    <property type="component" value="Unassembled WGS sequence"/>
</dbReference>
<organism evidence="2 3">
    <name type="scientific">Pseudoalteromonas rubra</name>
    <dbReference type="NCBI Taxonomy" id="43658"/>
    <lineage>
        <taxon>Bacteria</taxon>
        <taxon>Pseudomonadati</taxon>
        <taxon>Pseudomonadota</taxon>
        <taxon>Gammaproteobacteria</taxon>
        <taxon>Alteromonadales</taxon>
        <taxon>Pseudoalteromonadaceae</taxon>
        <taxon>Pseudoalteromonas</taxon>
    </lineage>
</organism>
<dbReference type="PATRIC" id="fig|43658.6.peg.721"/>
<dbReference type="InterPro" id="IPR011047">
    <property type="entry name" value="Quinoprotein_ADH-like_sf"/>
</dbReference>
<dbReference type="EMBL" id="LFZX01000071">
    <property type="protein sequence ID" value="KNC67409.1"/>
    <property type="molecule type" value="Genomic_DNA"/>
</dbReference>
<evidence type="ECO:0000313" key="3">
    <source>
        <dbReference type="Proteomes" id="UP000036850"/>
    </source>
</evidence>
<name>A0A0L0ESL5_9GAMM</name>
<gene>
    <name evidence="2" type="ORF">AC626_10910</name>
</gene>
<dbReference type="SUPFAM" id="SSF50998">
    <property type="entry name" value="Quinoprotein alcohol dehydrogenase-like"/>
    <property type="match status" value="1"/>
</dbReference>
<feature type="domain" description="Pyrrolo-quinoline quinone repeat" evidence="1">
    <location>
        <begin position="100"/>
        <end position="322"/>
    </location>
</feature>
<dbReference type="AlphaFoldDB" id="A0A0L0ESL5"/>
<dbReference type="PANTHER" id="PTHR34512">
    <property type="entry name" value="CELL SURFACE PROTEIN"/>
    <property type="match status" value="1"/>
</dbReference>
<evidence type="ECO:0000259" key="1">
    <source>
        <dbReference type="Pfam" id="PF13360"/>
    </source>
</evidence>
<sequence>MNIQNSKLSLPTIESLTAENTLNLPNTEWNYQVSDTTGNMSMINNDQHIYIGANGCIYKLDAETGSLLETNNLPAPHNDNVMMAISENGKSLYAGTAGYVIGIDTDNFGQSMWHKRIEKSNKNVSLVCHGDRVYAACHGYAYLLDATTGNNISTNKLKGAGFHDCCLALSEDGDTLYVGTDGYVYRIATNHFSKQTWRKTVNSSSDIVSLLLKNEILYAACHNHAYKLNANTGDELSHLNISDAHSKPLSLAITPDGKRLFIGVSGDVISVQTDTFSTIDWRTSLTSEQEAVSFLVDGDIVNTGCIGYLLQLDIKTGQIIFKRNFPGIGKHAVAMTKNEAASHLYFASGGYVIAMNPIQLLNAGWDFILAEKLIPMNKQLRALYDAQKLPHQLAGVELGCPQVTTADTHNQQQLTFSISVKGTIKKLFTIHGSITASIDLNQVKAELINQSDNEHTLQINFADQVISDIDLSQLDVKFLEKPIDIEQQHNHITELLNQAIGQLGSIEFPLNIALPVSSEQSKVGLAYVYNRAHKEDSFVALMIGDDDTEPKSPLSVNNIPQASACEVSIIISNLTIMKYIEKSLYQVLEQQELFVGSHFMSLDTHVYPALVSNNETSKESEYACGAAVKIEKGQLNSQFSPNGQLVTHLNLRYKEIIIKVSHTYHITLKIGFSEQNGELHLSFDNSYDSCSGGTTCSYIKDAVKKALNEFHDLFSDGFNITVPAIEVQEVQSPGYIQISGTFKGA</sequence>
<dbReference type="Pfam" id="PF13360">
    <property type="entry name" value="PQQ_2"/>
    <property type="match status" value="1"/>
</dbReference>
<dbReference type="InterPro" id="IPR015943">
    <property type="entry name" value="WD40/YVTN_repeat-like_dom_sf"/>
</dbReference>
<accession>A0A0L0ESL5</accession>
<dbReference type="InterPro" id="IPR002372">
    <property type="entry name" value="PQQ_rpt_dom"/>
</dbReference>
<comment type="caution">
    <text evidence="2">The sequence shown here is derived from an EMBL/GenBank/DDBJ whole genome shotgun (WGS) entry which is preliminary data.</text>
</comment>
<evidence type="ECO:0000313" key="2">
    <source>
        <dbReference type="EMBL" id="KNC67409.1"/>
    </source>
</evidence>
<dbReference type="Gene3D" id="2.130.10.10">
    <property type="entry name" value="YVTN repeat-like/Quinoprotein amine dehydrogenase"/>
    <property type="match status" value="1"/>
</dbReference>